<feature type="region of interest" description="Disordered" evidence="1">
    <location>
        <begin position="125"/>
        <end position="149"/>
    </location>
</feature>
<keyword evidence="3" id="KW-1185">Reference proteome</keyword>
<comment type="caution">
    <text evidence="2">The sequence shown here is derived from an EMBL/GenBank/DDBJ whole genome shotgun (WGS) entry which is preliminary data.</text>
</comment>
<dbReference type="HOGENOM" id="CLU_1750137_0_0_1"/>
<sequence length="149" mass="15677">MSTSSSSSSTYSTPGLTPPLANDPATAETLTTPIKSLRPAANNNNGVAGLAKPTLARAGSSDGDTALANGAVDPTTPFELTEHVERLLDELERRLESITTDVLDRLSQVVGKLDGLEQLYNDMADGLEDAPRLPPRSPAIQSPDRPQPT</sequence>
<dbReference type="InParanoid" id="G7E8B6"/>
<dbReference type="Proteomes" id="UP000009131">
    <property type="component" value="Unassembled WGS sequence"/>
</dbReference>
<name>G7E8B6_MIXOS</name>
<proteinExistence type="predicted"/>
<dbReference type="OrthoDB" id="4159489at2759"/>
<evidence type="ECO:0000313" key="2">
    <source>
        <dbReference type="EMBL" id="GAA99076.1"/>
    </source>
</evidence>
<protein>
    <submittedName>
        <fullName evidence="2">Uncharacterized protein</fullName>
    </submittedName>
</protein>
<feature type="compositionally biased region" description="Low complexity" evidence="1">
    <location>
        <begin position="1"/>
        <end position="13"/>
    </location>
</feature>
<evidence type="ECO:0000313" key="3">
    <source>
        <dbReference type="Proteomes" id="UP000009131"/>
    </source>
</evidence>
<feature type="region of interest" description="Disordered" evidence="1">
    <location>
        <begin position="55"/>
        <end position="74"/>
    </location>
</feature>
<gene>
    <name evidence="2" type="primary">Mo05765</name>
    <name evidence="2" type="ORF">E5Q_05765</name>
</gene>
<dbReference type="AlphaFoldDB" id="G7E8B6"/>
<feature type="region of interest" description="Disordered" evidence="1">
    <location>
        <begin position="1"/>
        <end position="48"/>
    </location>
</feature>
<reference evidence="2 3" key="1">
    <citation type="journal article" date="2011" name="J. Gen. Appl. Microbiol.">
        <title>Draft genome sequencing of the enigmatic basidiomycete Mixia osmundae.</title>
        <authorList>
            <person name="Nishida H."/>
            <person name="Nagatsuka Y."/>
            <person name="Sugiyama J."/>
        </authorList>
    </citation>
    <scope>NUCLEOTIDE SEQUENCE [LARGE SCALE GENOMIC DNA]</scope>
    <source>
        <strain evidence="3">CBS 9802 / IAM 14324 / JCM 22182 / KY 12970</strain>
    </source>
</reference>
<organism evidence="2 3">
    <name type="scientific">Mixia osmundae (strain CBS 9802 / IAM 14324 / JCM 22182 / KY 12970)</name>
    <dbReference type="NCBI Taxonomy" id="764103"/>
    <lineage>
        <taxon>Eukaryota</taxon>
        <taxon>Fungi</taxon>
        <taxon>Dikarya</taxon>
        <taxon>Basidiomycota</taxon>
        <taxon>Pucciniomycotina</taxon>
        <taxon>Mixiomycetes</taxon>
        <taxon>Mixiales</taxon>
        <taxon>Mixiaceae</taxon>
        <taxon>Mixia</taxon>
    </lineage>
</organism>
<reference evidence="2 3" key="2">
    <citation type="journal article" date="2012" name="Open Biol.">
        <title>Characteristics of nucleosomes and linker DNA regions on the genome of the basidiomycete Mixia osmundae revealed by mono- and dinucleosome mapping.</title>
        <authorList>
            <person name="Nishida H."/>
            <person name="Kondo S."/>
            <person name="Matsumoto T."/>
            <person name="Suzuki Y."/>
            <person name="Yoshikawa H."/>
            <person name="Taylor T.D."/>
            <person name="Sugiyama J."/>
        </authorList>
    </citation>
    <scope>NUCLEOTIDE SEQUENCE [LARGE SCALE GENOMIC DNA]</scope>
    <source>
        <strain evidence="3">CBS 9802 / IAM 14324 / JCM 22182 / KY 12970</strain>
    </source>
</reference>
<dbReference type="EMBL" id="BABT02000179">
    <property type="protein sequence ID" value="GAA99076.1"/>
    <property type="molecule type" value="Genomic_DNA"/>
</dbReference>
<evidence type="ECO:0000256" key="1">
    <source>
        <dbReference type="SAM" id="MobiDB-lite"/>
    </source>
</evidence>
<accession>G7E8B6</accession>